<accession>A0A0A3Z3L9</accession>
<feature type="compositionally biased region" description="Basic residues" evidence="1">
    <location>
        <begin position="1"/>
        <end position="30"/>
    </location>
</feature>
<proteinExistence type="predicted"/>
<reference evidence="2 3" key="1">
    <citation type="submission" date="2014-09" db="EMBL/GenBank/DDBJ databases">
        <title>Draft genome of Bradyrhizobium japonicum Is-34.</title>
        <authorList>
            <person name="Tsurumaru H."/>
            <person name="Yamakawa T."/>
            <person name="Hashimoto S."/>
            <person name="Okizaki K."/>
            <person name="Kanesaki Y."/>
            <person name="Yoshikawa H."/>
            <person name="Yajima S."/>
        </authorList>
    </citation>
    <scope>NUCLEOTIDE SEQUENCE [LARGE SCALE GENOMIC DNA]</scope>
    <source>
        <strain evidence="2 3">Is-34</strain>
    </source>
</reference>
<gene>
    <name evidence="2" type="ORF">MA20_07720</name>
</gene>
<evidence type="ECO:0000256" key="1">
    <source>
        <dbReference type="SAM" id="MobiDB-lite"/>
    </source>
</evidence>
<organism evidence="2 3">
    <name type="scientific">Bradyrhizobium japonicum</name>
    <dbReference type="NCBI Taxonomy" id="375"/>
    <lineage>
        <taxon>Bacteria</taxon>
        <taxon>Pseudomonadati</taxon>
        <taxon>Pseudomonadota</taxon>
        <taxon>Alphaproteobacteria</taxon>
        <taxon>Hyphomicrobiales</taxon>
        <taxon>Nitrobacteraceae</taxon>
        <taxon>Bradyrhizobium</taxon>
    </lineage>
</organism>
<dbReference type="RefSeq" id="WP_041954507.1">
    <property type="nucleotide sequence ID" value="NZ_JRPN01000004.1"/>
</dbReference>
<dbReference type="AlphaFoldDB" id="A0A0A3Z3L9"/>
<feature type="region of interest" description="Disordered" evidence="1">
    <location>
        <begin position="1"/>
        <end position="35"/>
    </location>
</feature>
<evidence type="ECO:0000313" key="3">
    <source>
        <dbReference type="Proteomes" id="UP000030377"/>
    </source>
</evidence>
<dbReference type="Proteomes" id="UP000030377">
    <property type="component" value="Unassembled WGS sequence"/>
</dbReference>
<sequence>MVKKAKKPAKKGKPTKRAVKAKPRSRSKPMTKRETAISAKLAALGKSMEANETLLALNLEIDRTFGGGAIPKFGEVTGRMALANKAFGDAILASDDFDTWVAAARSAAGLA</sequence>
<evidence type="ECO:0000313" key="2">
    <source>
        <dbReference type="EMBL" id="KGT80468.1"/>
    </source>
</evidence>
<comment type="caution">
    <text evidence="2">The sequence shown here is derived from an EMBL/GenBank/DDBJ whole genome shotgun (WGS) entry which is preliminary data.</text>
</comment>
<name>A0A0A3Z3L9_BRAJP</name>
<protein>
    <submittedName>
        <fullName evidence="2">Uncharacterized protein</fullName>
    </submittedName>
</protein>
<dbReference type="EMBL" id="JRPN01000004">
    <property type="protein sequence ID" value="KGT80468.1"/>
    <property type="molecule type" value="Genomic_DNA"/>
</dbReference>